<feature type="domain" description="C2H2-type" evidence="9">
    <location>
        <begin position="39"/>
        <end position="67"/>
    </location>
</feature>
<feature type="domain" description="C2H2-type" evidence="9">
    <location>
        <begin position="11"/>
        <end position="38"/>
    </location>
</feature>
<protein>
    <recommendedName>
        <fullName evidence="9">C2H2-type domain-containing protein</fullName>
    </recommendedName>
</protein>
<dbReference type="CDD" id="cd12148">
    <property type="entry name" value="fungal_TF_MHR"/>
    <property type="match status" value="1"/>
</dbReference>
<dbReference type="AlphaFoldDB" id="A0A6A6R2K5"/>
<dbReference type="GO" id="GO:0000981">
    <property type="term" value="F:DNA-binding transcription factor activity, RNA polymerase II-specific"/>
    <property type="evidence" value="ECO:0007669"/>
    <property type="project" value="InterPro"/>
</dbReference>
<feature type="compositionally biased region" description="Low complexity" evidence="8">
    <location>
        <begin position="69"/>
        <end position="78"/>
    </location>
</feature>
<dbReference type="InterPro" id="IPR051059">
    <property type="entry name" value="VerF-like"/>
</dbReference>
<dbReference type="PROSITE" id="PS50157">
    <property type="entry name" value="ZINC_FINGER_C2H2_2"/>
    <property type="match status" value="2"/>
</dbReference>
<evidence type="ECO:0000256" key="5">
    <source>
        <dbReference type="ARBA" id="ARBA00022833"/>
    </source>
</evidence>
<gene>
    <name evidence="10" type="ORF">BU16DRAFT_558216</name>
</gene>
<reference evidence="10" key="1">
    <citation type="journal article" date="2020" name="Stud. Mycol.">
        <title>101 Dothideomycetes genomes: a test case for predicting lifestyles and emergence of pathogens.</title>
        <authorList>
            <person name="Haridas S."/>
            <person name="Albert R."/>
            <person name="Binder M."/>
            <person name="Bloem J."/>
            <person name="Labutti K."/>
            <person name="Salamov A."/>
            <person name="Andreopoulos B."/>
            <person name="Baker S."/>
            <person name="Barry K."/>
            <person name="Bills G."/>
            <person name="Bluhm B."/>
            <person name="Cannon C."/>
            <person name="Castanera R."/>
            <person name="Culley D."/>
            <person name="Daum C."/>
            <person name="Ezra D."/>
            <person name="Gonzalez J."/>
            <person name="Henrissat B."/>
            <person name="Kuo A."/>
            <person name="Liang C."/>
            <person name="Lipzen A."/>
            <person name="Lutzoni F."/>
            <person name="Magnuson J."/>
            <person name="Mondo S."/>
            <person name="Nolan M."/>
            <person name="Ohm R."/>
            <person name="Pangilinan J."/>
            <person name="Park H.-J."/>
            <person name="Ramirez L."/>
            <person name="Alfaro M."/>
            <person name="Sun H."/>
            <person name="Tritt A."/>
            <person name="Yoshinaga Y."/>
            <person name="Zwiers L.-H."/>
            <person name="Turgeon B."/>
            <person name="Goodwin S."/>
            <person name="Spatafora J."/>
            <person name="Crous P."/>
            <person name="Grigoriev I."/>
        </authorList>
    </citation>
    <scope>NUCLEOTIDE SEQUENCE</scope>
    <source>
        <strain evidence="10">CBS 269.34</strain>
    </source>
</reference>
<accession>A0A6A6R2K5</accession>
<dbReference type="PANTHER" id="PTHR40626:SF11">
    <property type="entry name" value="ZINC FINGER PROTEIN YPR022C"/>
    <property type="match status" value="1"/>
</dbReference>
<dbReference type="GO" id="GO:0006351">
    <property type="term" value="P:DNA-templated transcription"/>
    <property type="evidence" value="ECO:0007669"/>
    <property type="project" value="InterPro"/>
</dbReference>
<name>A0A6A6R2K5_9PEZI</name>
<dbReference type="Gene3D" id="3.30.160.60">
    <property type="entry name" value="Classic Zinc Finger"/>
    <property type="match status" value="1"/>
</dbReference>
<evidence type="ECO:0000256" key="6">
    <source>
        <dbReference type="ARBA" id="ARBA00023242"/>
    </source>
</evidence>
<evidence type="ECO:0000259" key="9">
    <source>
        <dbReference type="PROSITE" id="PS50157"/>
    </source>
</evidence>
<dbReference type="Pfam" id="PF04082">
    <property type="entry name" value="Fungal_trans"/>
    <property type="match status" value="1"/>
</dbReference>
<dbReference type="OrthoDB" id="1405595at2759"/>
<dbReference type="SMART" id="SM00355">
    <property type="entry name" value="ZnF_C2H2"/>
    <property type="match status" value="2"/>
</dbReference>
<keyword evidence="11" id="KW-1185">Reference proteome</keyword>
<dbReference type="GO" id="GO:0008270">
    <property type="term" value="F:zinc ion binding"/>
    <property type="evidence" value="ECO:0007669"/>
    <property type="project" value="UniProtKB-KW"/>
</dbReference>
<dbReference type="GO" id="GO:0000978">
    <property type="term" value="F:RNA polymerase II cis-regulatory region sequence-specific DNA binding"/>
    <property type="evidence" value="ECO:0007669"/>
    <property type="project" value="InterPro"/>
</dbReference>
<dbReference type="InterPro" id="IPR036236">
    <property type="entry name" value="Znf_C2H2_sf"/>
</dbReference>
<evidence type="ECO:0000256" key="2">
    <source>
        <dbReference type="ARBA" id="ARBA00022723"/>
    </source>
</evidence>
<sequence length="907" mass="101194">MQDSPASSQPSQCRTCSRTFARPDHLRRHEISHVRPKAMSCTVCHRKFTRMDGLQRHCRTVHNVDRRASPPTADSPTSPKRPRLDDASPDAIQQVYHESDNINFDSEDVQELDQDRENADSNDDDVLVTATRGTRDIGLALAVAEAFPGLWPDVRDFLSSTTHEGPIDENEGMNYTQSNTLIRRHRVSSPSVSSRLGFEADRPLDGPFPTFEFPAPLDEMLSDRHTQSLGVPFGFGFQAWTRPSPDIVRANLSSPSVPRTFQNGTCSVDEILTNIDIASLVAAYKTHSYPNIPLLHLPTFRLFSADLSTTNLQDCISNPRLDPSAAPFNSRYGRKLPRCLLYSIIALGAAYSLCPILAQRFFEETGSEVRKYLKRSSFESSDMPPPDVSIIQAFIQYIQFCFCEGNQVLEQVAVQHICCLASLVQDAGLGKLNVTMPPSLHPEDAVSSDWHTWALFEERKRTYFCAYFVCSAGLTLINPAQPFIGHSHIELELPCREALWEADTEEQWKALGIEAADVCPLQSTLSSLFPPKIDTPPDTSIDMHALGSVDRTVKMAIAMIAAHTVQQPAMESPMDTARLNHDLISNVSEFGCLVLILALNESVWAWRKQQQGHEETSPQEAKQLRDFKYALDTWQEIWQRLPKRKTDLTLGDKVLLGCLPIFDHTKLALQVDISLAKDALHSRNYQRTNAIFKSIFDGSVGSDNASLTPPNENLAAAEQAEACGLCARQPYTECREVASYAISALRLSHEMAPWWSEGGEAFDVPVISAITAFHCTQIVCGWLSYVAATRGALEAHEQDINTTSDEPTTMQMRHHLDPEDIQLIQAVVELLGSQDINVQRGGFEEDMDKVLEIAENLYHLQAQMFERVVVWPLMNHLAKGLRISASLLPKHLTRTTQSPVALLDGQP</sequence>
<evidence type="ECO:0000256" key="3">
    <source>
        <dbReference type="ARBA" id="ARBA00022737"/>
    </source>
</evidence>
<keyword evidence="4 7" id="KW-0863">Zinc-finger</keyword>
<evidence type="ECO:0000313" key="10">
    <source>
        <dbReference type="EMBL" id="KAF2498140.1"/>
    </source>
</evidence>
<dbReference type="InterPro" id="IPR007219">
    <property type="entry name" value="XnlR_reg_dom"/>
</dbReference>
<keyword evidence="2" id="KW-0479">Metal-binding</keyword>
<feature type="region of interest" description="Disordered" evidence="8">
    <location>
        <begin position="62"/>
        <end position="86"/>
    </location>
</feature>
<comment type="subcellular location">
    <subcellularLocation>
        <location evidence="1">Nucleus</location>
    </subcellularLocation>
</comment>
<dbReference type="PROSITE" id="PS00028">
    <property type="entry name" value="ZINC_FINGER_C2H2_1"/>
    <property type="match status" value="2"/>
</dbReference>
<evidence type="ECO:0000256" key="4">
    <source>
        <dbReference type="ARBA" id="ARBA00022771"/>
    </source>
</evidence>
<evidence type="ECO:0000256" key="1">
    <source>
        <dbReference type="ARBA" id="ARBA00004123"/>
    </source>
</evidence>
<keyword evidence="3" id="KW-0677">Repeat</keyword>
<keyword evidence="6" id="KW-0539">Nucleus</keyword>
<dbReference type="InterPro" id="IPR013087">
    <property type="entry name" value="Znf_C2H2_type"/>
</dbReference>
<dbReference type="GO" id="GO:0000785">
    <property type="term" value="C:chromatin"/>
    <property type="evidence" value="ECO:0007669"/>
    <property type="project" value="TreeGrafter"/>
</dbReference>
<dbReference type="GO" id="GO:0005634">
    <property type="term" value="C:nucleus"/>
    <property type="evidence" value="ECO:0007669"/>
    <property type="project" value="UniProtKB-SubCell"/>
</dbReference>
<dbReference type="SUPFAM" id="SSF57667">
    <property type="entry name" value="beta-beta-alpha zinc fingers"/>
    <property type="match status" value="1"/>
</dbReference>
<keyword evidence="5" id="KW-0862">Zinc</keyword>
<dbReference type="EMBL" id="MU004185">
    <property type="protein sequence ID" value="KAF2498140.1"/>
    <property type="molecule type" value="Genomic_DNA"/>
</dbReference>
<evidence type="ECO:0000256" key="7">
    <source>
        <dbReference type="PROSITE-ProRule" id="PRU00042"/>
    </source>
</evidence>
<organism evidence="10 11">
    <name type="scientific">Lophium mytilinum</name>
    <dbReference type="NCBI Taxonomy" id="390894"/>
    <lineage>
        <taxon>Eukaryota</taxon>
        <taxon>Fungi</taxon>
        <taxon>Dikarya</taxon>
        <taxon>Ascomycota</taxon>
        <taxon>Pezizomycotina</taxon>
        <taxon>Dothideomycetes</taxon>
        <taxon>Pleosporomycetidae</taxon>
        <taxon>Mytilinidiales</taxon>
        <taxon>Mytilinidiaceae</taxon>
        <taxon>Lophium</taxon>
    </lineage>
</organism>
<evidence type="ECO:0000313" key="11">
    <source>
        <dbReference type="Proteomes" id="UP000799750"/>
    </source>
</evidence>
<evidence type="ECO:0000256" key="8">
    <source>
        <dbReference type="SAM" id="MobiDB-lite"/>
    </source>
</evidence>
<proteinExistence type="predicted"/>
<dbReference type="PANTHER" id="PTHR40626">
    <property type="entry name" value="MIP31509P"/>
    <property type="match status" value="1"/>
</dbReference>
<dbReference type="Proteomes" id="UP000799750">
    <property type="component" value="Unassembled WGS sequence"/>
</dbReference>